<dbReference type="PANTHER" id="PTHR48081:SF8">
    <property type="entry name" value="ALPHA_BETA HYDROLASE FOLD-3 DOMAIN-CONTAINING PROTEIN-RELATED"/>
    <property type="match status" value="1"/>
</dbReference>
<dbReference type="GO" id="GO:0016787">
    <property type="term" value="F:hydrolase activity"/>
    <property type="evidence" value="ECO:0007669"/>
    <property type="project" value="UniProtKB-KW"/>
</dbReference>
<gene>
    <name evidence="4" type="ORF">DDZ18_11700</name>
</gene>
<feature type="domain" description="Alpha/beta hydrolase fold-3" evidence="3">
    <location>
        <begin position="66"/>
        <end position="269"/>
    </location>
</feature>
<evidence type="ECO:0000256" key="1">
    <source>
        <dbReference type="ARBA" id="ARBA00010515"/>
    </source>
</evidence>
<accession>A0A2U2BSB1</accession>
<organism evidence="4 5">
    <name type="scientific">Marinicauda salina</name>
    <dbReference type="NCBI Taxonomy" id="2135793"/>
    <lineage>
        <taxon>Bacteria</taxon>
        <taxon>Pseudomonadati</taxon>
        <taxon>Pseudomonadota</taxon>
        <taxon>Alphaproteobacteria</taxon>
        <taxon>Maricaulales</taxon>
        <taxon>Maricaulaceae</taxon>
        <taxon>Marinicauda</taxon>
    </lineage>
</organism>
<keyword evidence="2 4" id="KW-0378">Hydrolase</keyword>
<dbReference type="InterPro" id="IPR029058">
    <property type="entry name" value="AB_hydrolase_fold"/>
</dbReference>
<dbReference type="SUPFAM" id="SSF53474">
    <property type="entry name" value="alpha/beta-Hydrolases"/>
    <property type="match status" value="1"/>
</dbReference>
<reference evidence="5" key="1">
    <citation type="submission" date="2018-05" db="EMBL/GenBank/DDBJ databases">
        <authorList>
            <person name="Liu B.-T."/>
        </authorList>
    </citation>
    <scope>NUCLEOTIDE SEQUENCE [LARGE SCALE GENOMIC DNA]</scope>
    <source>
        <strain evidence="5">WD6-1</strain>
    </source>
</reference>
<evidence type="ECO:0000259" key="3">
    <source>
        <dbReference type="Pfam" id="PF07859"/>
    </source>
</evidence>
<dbReference type="PANTHER" id="PTHR48081">
    <property type="entry name" value="AB HYDROLASE SUPERFAMILY PROTEIN C4A8.06C"/>
    <property type="match status" value="1"/>
</dbReference>
<name>A0A2U2BSB1_9PROT</name>
<dbReference type="AlphaFoldDB" id="A0A2U2BSB1"/>
<evidence type="ECO:0000313" key="4">
    <source>
        <dbReference type="EMBL" id="PWE16889.1"/>
    </source>
</evidence>
<dbReference type="Pfam" id="PF07859">
    <property type="entry name" value="Abhydrolase_3"/>
    <property type="match status" value="1"/>
</dbReference>
<dbReference type="EMBL" id="QEXV01000005">
    <property type="protein sequence ID" value="PWE16889.1"/>
    <property type="molecule type" value="Genomic_DNA"/>
</dbReference>
<keyword evidence="5" id="KW-1185">Reference proteome</keyword>
<evidence type="ECO:0000256" key="2">
    <source>
        <dbReference type="ARBA" id="ARBA00022801"/>
    </source>
</evidence>
<dbReference type="OrthoDB" id="9806180at2"/>
<protein>
    <submittedName>
        <fullName evidence="4">Alpha/beta hydrolase</fullName>
    </submittedName>
</protein>
<dbReference type="InterPro" id="IPR050300">
    <property type="entry name" value="GDXG_lipolytic_enzyme"/>
</dbReference>
<proteinExistence type="inferred from homology"/>
<comment type="similarity">
    <text evidence="1">Belongs to the 'GDXG' lipolytic enzyme family.</text>
</comment>
<dbReference type="InterPro" id="IPR002168">
    <property type="entry name" value="Lipase_GDXG_HIS_AS"/>
</dbReference>
<dbReference type="Gene3D" id="3.40.50.1820">
    <property type="entry name" value="alpha/beta hydrolase"/>
    <property type="match status" value="1"/>
</dbReference>
<dbReference type="InterPro" id="IPR013094">
    <property type="entry name" value="AB_hydrolase_3"/>
</dbReference>
<sequence>MGLDGVFGAAKTAPGMRDVLAKAAPFMDVEPPAVETVEDIHIAGGAGPRAARVYVPWDAEENGAGLVFFHGGGFMVGSIETHHPLCQRLAAVSGVRVVSVDYRLAPEHRFPAAVDDALAAWDTVKAGRLEGYGFNPDRLAVGGDSAGGNLAAVITQARRSEAAFQLLLYPLLQLVEIRKKKMRWQEGPLLSTEMLAQIREAYLPEPGLASDPRVSPLLASDLHGLPPAFMVSAELDPLLAEGKAYADKLAAFGVPVRRIEVAGVPHGFLNMSKLVKQCVPTIGEAGRALAKALGER</sequence>
<dbReference type="Proteomes" id="UP000245168">
    <property type="component" value="Unassembled WGS sequence"/>
</dbReference>
<dbReference type="PROSITE" id="PS01173">
    <property type="entry name" value="LIPASE_GDXG_HIS"/>
    <property type="match status" value="1"/>
</dbReference>
<comment type="caution">
    <text evidence="4">The sequence shown here is derived from an EMBL/GenBank/DDBJ whole genome shotgun (WGS) entry which is preliminary data.</text>
</comment>
<evidence type="ECO:0000313" key="5">
    <source>
        <dbReference type="Proteomes" id="UP000245168"/>
    </source>
</evidence>